<dbReference type="EMBL" id="JACIJI010000001">
    <property type="protein sequence ID" value="MBB5718182.1"/>
    <property type="molecule type" value="Genomic_DNA"/>
</dbReference>
<organism evidence="2 3">
    <name type="scientific">Stakelama sediminis</name>
    <dbReference type="NCBI Taxonomy" id="463200"/>
    <lineage>
        <taxon>Bacteria</taxon>
        <taxon>Pseudomonadati</taxon>
        <taxon>Pseudomonadota</taxon>
        <taxon>Alphaproteobacteria</taxon>
        <taxon>Sphingomonadales</taxon>
        <taxon>Sphingomonadaceae</taxon>
        <taxon>Stakelama</taxon>
    </lineage>
</organism>
<feature type="chain" id="PRO_5032327166" evidence="1">
    <location>
        <begin position="27"/>
        <end position="325"/>
    </location>
</feature>
<proteinExistence type="predicted"/>
<sequence>MRRGVFRLLACGALFASGLMSLGSAAARPVNFIFLGGEGLASAGNLLKRPDIVGFQVVYSWRQLEPQKDHYDFSAIDADLKRADAAHKKLFVQVQDRFFSRSARNVPEYLLHDPAYHGGLAPQTDHAGEGRPVGHGWVTRQWDPAVRDRFQHLLTALGKRFDGRIYGLNLPETAFDMDEKHPPAGFSCDGYFHAELSNMAAARAAFPHSHVVQYVNFWPCEWNDSRHYMSRLFAFAIQHHIGLGGPDVVPWRKTQMKNSYPFFHADHDRLPLVAMAIQGPTLTYTDPKTGKPFTRAAITAFATDYLGADILFWTRAAPWLKQSPQ</sequence>
<dbReference type="AlphaFoldDB" id="A0A840YXA9"/>
<feature type="signal peptide" evidence="1">
    <location>
        <begin position="1"/>
        <end position="26"/>
    </location>
</feature>
<evidence type="ECO:0000256" key="1">
    <source>
        <dbReference type="SAM" id="SignalP"/>
    </source>
</evidence>
<name>A0A840YXA9_9SPHN</name>
<protein>
    <submittedName>
        <fullName evidence="2">Uncharacterized protein</fullName>
    </submittedName>
</protein>
<dbReference type="SUPFAM" id="SSF51445">
    <property type="entry name" value="(Trans)glycosidases"/>
    <property type="match status" value="1"/>
</dbReference>
<keyword evidence="1" id="KW-0732">Signal</keyword>
<comment type="caution">
    <text evidence="2">The sequence shown here is derived from an EMBL/GenBank/DDBJ whole genome shotgun (WGS) entry which is preliminary data.</text>
</comment>
<accession>A0A840YXA9</accession>
<evidence type="ECO:0000313" key="2">
    <source>
        <dbReference type="EMBL" id="MBB5718182.1"/>
    </source>
</evidence>
<keyword evidence="3" id="KW-1185">Reference proteome</keyword>
<gene>
    <name evidence="2" type="ORF">FHR23_001089</name>
</gene>
<dbReference type="Gene3D" id="3.20.20.80">
    <property type="entry name" value="Glycosidases"/>
    <property type="match status" value="1"/>
</dbReference>
<dbReference type="Proteomes" id="UP000554342">
    <property type="component" value="Unassembled WGS sequence"/>
</dbReference>
<dbReference type="InterPro" id="IPR017853">
    <property type="entry name" value="GH"/>
</dbReference>
<evidence type="ECO:0000313" key="3">
    <source>
        <dbReference type="Proteomes" id="UP000554342"/>
    </source>
</evidence>
<dbReference type="RefSeq" id="WP_343043013.1">
    <property type="nucleotide sequence ID" value="NZ_BAABIF010000004.1"/>
</dbReference>
<reference evidence="2 3" key="1">
    <citation type="submission" date="2020-08" db="EMBL/GenBank/DDBJ databases">
        <title>Genomic Encyclopedia of Type Strains, Phase IV (KMG-IV): sequencing the most valuable type-strain genomes for metagenomic binning, comparative biology and taxonomic classification.</title>
        <authorList>
            <person name="Goeker M."/>
        </authorList>
    </citation>
    <scope>NUCLEOTIDE SEQUENCE [LARGE SCALE GENOMIC DNA]</scope>
    <source>
        <strain evidence="2 3">DSM 27203</strain>
    </source>
</reference>